<evidence type="ECO:0000256" key="1">
    <source>
        <dbReference type="ARBA" id="ARBA00004167"/>
    </source>
</evidence>
<evidence type="ECO:0000256" key="5">
    <source>
        <dbReference type="ARBA" id="ARBA00049650"/>
    </source>
</evidence>
<dbReference type="InterPro" id="IPR031627">
    <property type="entry name" value="PDZK1IP1/SMIM24"/>
</dbReference>
<feature type="compositionally biased region" description="Basic and acidic residues" evidence="6">
    <location>
        <begin position="94"/>
        <end position="105"/>
    </location>
</feature>
<sequence length="105" mass="11425">MSHPLKDGAPLKLSPSPSFAFPAPGHAATGPKVLQPWLVGLTAVVVFLFIIFVMLLINRFWNLRKHRKANDNPETLEADRVGRSGHVNAAAELGDDKQESKATSL</sequence>
<reference evidence="8 9" key="1">
    <citation type="submission" date="2018-07" db="EMBL/GenBank/DDBJ databases">
        <title>A high quality draft genome assembly of the barn swallow (H. rustica rustica).</title>
        <authorList>
            <person name="Formenti G."/>
            <person name="Chiara M."/>
            <person name="Poveda L."/>
            <person name="Francoijs K.-J."/>
            <person name="Bonisoli-Alquati A."/>
            <person name="Canova L."/>
            <person name="Gianfranceschi L."/>
            <person name="Horner D.S."/>
            <person name="Saino N."/>
        </authorList>
    </citation>
    <scope>NUCLEOTIDE SEQUENCE [LARGE SCALE GENOMIC DNA]</scope>
    <source>
        <strain evidence="8">Chelidonia</strain>
        <tissue evidence="8">Blood</tissue>
    </source>
</reference>
<keyword evidence="9" id="KW-1185">Reference proteome</keyword>
<name>A0A3M0JIR4_HIRRU</name>
<keyword evidence="4 7" id="KW-0472">Membrane</keyword>
<evidence type="ECO:0000256" key="6">
    <source>
        <dbReference type="SAM" id="MobiDB-lite"/>
    </source>
</evidence>
<comment type="caution">
    <text evidence="8">The sequence shown here is derived from an EMBL/GenBank/DDBJ whole genome shotgun (WGS) entry which is preliminary data.</text>
</comment>
<dbReference type="GO" id="GO:0016020">
    <property type="term" value="C:membrane"/>
    <property type="evidence" value="ECO:0007669"/>
    <property type="project" value="UniProtKB-SubCell"/>
</dbReference>
<dbReference type="AlphaFoldDB" id="A0A3M0JIR4"/>
<protein>
    <recommendedName>
        <fullName evidence="10">Small integral membrane protein 24</fullName>
    </recommendedName>
</protein>
<dbReference type="Pfam" id="PF15807">
    <property type="entry name" value="MAP17"/>
    <property type="match status" value="1"/>
</dbReference>
<evidence type="ECO:0000256" key="4">
    <source>
        <dbReference type="ARBA" id="ARBA00023136"/>
    </source>
</evidence>
<evidence type="ECO:0008006" key="10">
    <source>
        <dbReference type="Google" id="ProtNLM"/>
    </source>
</evidence>
<feature type="transmembrane region" description="Helical" evidence="7">
    <location>
        <begin position="37"/>
        <end position="57"/>
    </location>
</feature>
<evidence type="ECO:0000313" key="9">
    <source>
        <dbReference type="Proteomes" id="UP000269221"/>
    </source>
</evidence>
<evidence type="ECO:0000256" key="2">
    <source>
        <dbReference type="ARBA" id="ARBA00022692"/>
    </source>
</evidence>
<feature type="region of interest" description="Disordered" evidence="6">
    <location>
        <begin position="68"/>
        <end position="105"/>
    </location>
</feature>
<dbReference type="PANTHER" id="PTHR15296">
    <property type="entry name" value="MEMBRANE-ASSOCIATED PROTEIN MAP17"/>
    <property type="match status" value="1"/>
</dbReference>
<dbReference type="PANTHER" id="PTHR15296:SF1">
    <property type="entry name" value="PDZK1 INTERACTING PROTEIN 1"/>
    <property type="match status" value="1"/>
</dbReference>
<evidence type="ECO:0000313" key="8">
    <source>
        <dbReference type="EMBL" id="RMC00803.1"/>
    </source>
</evidence>
<keyword evidence="3 7" id="KW-1133">Transmembrane helix</keyword>
<comment type="similarity">
    <text evidence="5">Belongs to the PDZK1-interacting protein 1/SMIM24 family.</text>
</comment>
<evidence type="ECO:0000256" key="3">
    <source>
        <dbReference type="ARBA" id="ARBA00022989"/>
    </source>
</evidence>
<dbReference type="STRING" id="333673.A0A3M0JIR4"/>
<dbReference type="Proteomes" id="UP000269221">
    <property type="component" value="Unassembled WGS sequence"/>
</dbReference>
<comment type="subcellular location">
    <subcellularLocation>
        <location evidence="1">Membrane</location>
        <topology evidence="1">Single-pass membrane protein</topology>
    </subcellularLocation>
</comment>
<dbReference type="EMBL" id="QRBI01000142">
    <property type="protein sequence ID" value="RMC00803.1"/>
    <property type="molecule type" value="Genomic_DNA"/>
</dbReference>
<organism evidence="8 9">
    <name type="scientific">Hirundo rustica rustica</name>
    <dbReference type="NCBI Taxonomy" id="333673"/>
    <lineage>
        <taxon>Eukaryota</taxon>
        <taxon>Metazoa</taxon>
        <taxon>Chordata</taxon>
        <taxon>Craniata</taxon>
        <taxon>Vertebrata</taxon>
        <taxon>Euteleostomi</taxon>
        <taxon>Archelosauria</taxon>
        <taxon>Archosauria</taxon>
        <taxon>Dinosauria</taxon>
        <taxon>Saurischia</taxon>
        <taxon>Theropoda</taxon>
        <taxon>Coelurosauria</taxon>
        <taxon>Aves</taxon>
        <taxon>Neognathae</taxon>
        <taxon>Neoaves</taxon>
        <taxon>Telluraves</taxon>
        <taxon>Australaves</taxon>
        <taxon>Passeriformes</taxon>
        <taxon>Sylvioidea</taxon>
        <taxon>Hirundinidae</taxon>
        <taxon>Hirundo</taxon>
    </lineage>
</organism>
<accession>A0A3M0JIR4</accession>
<proteinExistence type="inferred from homology"/>
<dbReference type="OrthoDB" id="9215364at2759"/>
<gene>
    <name evidence="8" type="ORF">DUI87_22487</name>
</gene>
<evidence type="ECO:0000256" key="7">
    <source>
        <dbReference type="SAM" id="Phobius"/>
    </source>
</evidence>
<keyword evidence="2 7" id="KW-0812">Transmembrane</keyword>